<gene>
    <name evidence="7" type="ORF">M0811_08526</name>
</gene>
<dbReference type="GO" id="GO:0005576">
    <property type="term" value="C:extracellular region"/>
    <property type="evidence" value="ECO:0007669"/>
    <property type="project" value="UniProtKB-SubCell"/>
</dbReference>
<dbReference type="AlphaFoldDB" id="A0A9Q0RB29"/>
<evidence type="ECO:0000256" key="6">
    <source>
        <dbReference type="SAM" id="SignalP"/>
    </source>
</evidence>
<proteinExistence type="inferred from homology"/>
<keyword evidence="4 6" id="KW-0732">Signal</keyword>
<reference evidence="7" key="1">
    <citation type="submission" date="2022-10" db="EMBL/GenBank/DDBJ databases">
        <title>Novel sulphate-reducing endosymbionts in the free-living metamonad Anaeramoeba.</title>
        <authorList>
            <person name="Jerlstrom-Hultqvist J."/>
            <person name="Cepicka I."/>
            <person name="Gallot-Lavallee L."/>
            <person name="Salas-Leiva D."/>
            <person name="Curtis B.A."/>
            <person name="Zahonova K."/>
            <person name="Pipaliya S."/>
            <person name="Dacks J."/>
            <person name="Roger A.J."/>
        </authorList>
    </citation>
    <scope>NUCLEOTIDE SEQUENCE</scope>
    <source>
        <strain evidence="7">BMAN</strain>
    </source>
</reference>
<protein>
    <submittedName>
        <fullName evidence="7">Gamma-interferon inducible lysosomal thiol reductase gilt</fullName>
    </submittedName>
</protein>
<evidence type="ECO:0000256" key="2">
    <source>
        <dbReference type="ARBA" id="ARBA00005679"/>
    </source>
</evidence>
<sequence length="202" mass="23031">MKLFFLLFLLFPLTFCQDPVNLHLYAMSKCPDCTSWETVFSPVVSKIPTIFTLDIDFFGSYESSEDGITFTCPHGETECIGDMYELCARKYFEDDFVFFAFIMCLDEDRENIPNNVRACAENTTGMSWTTLAKCYNSEGETLLKNSIDNTNNAGVDWAPTIFLQGKKYCEWHQYCPVDDWQGFRDAICNAYTGTKPSGCYGS</sequence>
<evidence type="ECO:0000256" key="4">
    <source>
        <dbReference type="ARBA" id="ARBA00022729"/>
    </source>
</evidence>
<keyword evidence="3" id="KW-0964">Secreted</keyword>
<dbReference type="Pfam" id="PF03227">
    <property type="entry name" value="GILT"/>
    <property type="match status" value="1"/>
</dbReference>
<dbReference type="InterPro" id="IPR004911">
    <property type="entry name" value="Interferon-induced_GILT"/>
</dbReference>
<feature type="signal peptide" evidence="6">
    <location>
        <begin position="1"/>
        <end position="16"/>
    </location>
</feature>
<accession>A0A9Q0RB29</accession>
<dbReference type="OrthoDB" id="958254at2759"/>
<dbReference type="GO" id="GO:0016671">
    <property type="term" value="F:oxidoreductase activity, acting on a sulfur group of donors, disulfide as acceptor"/>
    <property type="evidence" value="ECO:0007669"/>
    <property type="project" value="InterPro"/>
</dbReference>
<evidence type="ECO:0000313" key="7">
    <source>
        <dbReference type="EMBL" id="KAJ5073689.1"/>
    </source>
</evidence>
<comment type="subcellular location">
    <subcellularLocation>
        <location evidence="1">Secreted</location>
    </subcellularLocation>
</comment>
<dbReference type="PANTHER" id="PTHR13234:SF8">
    <property type="entry name" value="GAMMA-INTERFERON-INDUCIBLE LYSOSOMAL THIOL REDUCTASE"/>
    <property type="match status" value="1"/>
</dbReference>
<dbReference type="Proteomes" id="UP001149090">
    <property type="component" value="Unassembled WGS sequence"/>
</dbReference>
<feature type="chain" id="PRO_5040166361" evidence="6">
    <location>
        <begin position="17"/>
        <end position="202"/>
    </location>
</feature>
<organism evidence="7 8">
    <name type="scientific">Anaeramoeba ignava</name>
    <name type="common">Anaerobic marine amoeba</name>
    <dbReference type="NCBI Taxonomy" id="1746090"/>
    <lineage>
        <taxon>Eukaryota</taxon>
        <taxon>Metamonada</taxon>
        <taxon>Anaeramoebidae</taxon>
        <taxon>Anaeramoeba</taxon>
    </lineage>
</organism>
<evidence type="ECO:0000256" key="1">
    <source>
        <dbReference type="ARBA" id="ARBA00004613"/>
    </source>
</evidence>
<dbReference type="PANTHER" id="PTHR13234">
    <property type="entry name" value="GAMMA-INTERFERON INDUCIBLE LYSOSOMAL THIOL REDUCTASE GILT"/>
    <property type="match status" value="1"/>
</dbReference>
<keyword evidence="5" id="KW-0325">Glycoprotein</keyword>
<name>A0A9Q0RB29_ANAIG</name>
<dbReference type="Gene3D" id="3.40.30.10">
    <property type="entry name" value="Glutaredoxin"/>
    <property type="match status" value="1"/>
</dbReference>
<keyword evidence="8" id="KW-1185">Reference proteome</keyword>
<evidence type="ECO:0000256" key="3">
    <source>
        <dbReference type="ARBA" id="ARBA00022525"/>
    </source>
</evidence>
<comment type="caution">
    <text evidence="7">The sequence shown here is derived from an EMBL/GenBank/DDBJ whole genome shotgun (WGS) entry which is preliminary data.</text>
</comment>
<evidence type="ECO:0000313" key="8">
    <source>
        <dbReference type="Proteomes" id="UP001149090"/>
    </source>
</evidence>
<comment type="similarity">
    <text evidence="2">Belongs to the GILT family.</text>
</comment>
<dbReference type="EMBL" id="JAPDFW010000073">
    <property type="protein sequence ID" value="KAJ5073689.1"/>
    <property type="molecule type" value="Genomic_DNA"/>
</dbReference>
<dbReference type="OMA" id="KLNYIGT"/>
<evidence type="ECO:0000256" key="5">
    <source>
        <dbReference type="ARBA" id="ARBA00023180"/>
    </source>
</evidence>